<dbReference type="Proteomes" id="UP001642409">
    <property type="component" value="Unassembled WGS sequence"/>
</dbReference>
<dbReference type="EMBL" id="CATOUU010000886">
    <property type="protein sequence ID" value="CAI9957366.1"/>
    <property type="molecule type" value="Genomic_DNA"/>
</dbReference>
<evidence type="ECO:0000313" key="5">
    <source>
        <dbReference type="EMBL" id="CAL6107077.1"/>
    </source>
</evidence>
<feature type="chain" id="PRO_5041696361" evidence="2">
    <location>
        <begin position="19"/>
        <end position="272"/>
    </location>
</feature>
<keyword evidence="2" id="KW-0732">Signal</keyword>
<dbReference type="EMBL" id="CAXDID020000079">
    <property type="protein sequence ID" value="CAL6018022.1"/>
    <property type="molecule type" value="Genomic_DNA"/>
</dbReference>
<feature type="transmembrane region" description="Helical" evidence="1">
    <location>
        <begin position="216"/>
        <end position="240"/>
    </location>
</feature>
<reference evidence="4 6" key="2">
    <citation type="submission" date="2024-07" db="EMBL/GenBank/DDBJ databases">
        <authorList>
            <person name="Akdeniz Z."/>
        </authorList>
    </citation>
    <scope>NUCLEOTIDE SEQUENCE [LARGE SCALE GENOMIC DNA]</scope>
</reference>
<evidence type="ECO:0000313" key="6">
    <source>
        <dbReference type="Proteomes" id="UP001642409"/>
    </source>
</evidence>
<evidence type="ECO:0000313" key="4">
    <source>
        <dbReference type="EMBL" id="CAL6018022.1"/>
    </source>
</evidence>
<accession>A0AA86QJU8</accession>
<proteinExistence type="predicted"/>
<keyword evidence="1" id="KW-1133">Transmembrane helix</keyword>
<feature type="signal peptide" evidence="2">
    <location>
        <begin position="1"/>
        <end position="18"/>
    </location>
</feature>
<evidence type="ECO:0000256" key="1">
    <source>
        <dbReference type="SAM" id="Phobius"/>
    </source>
</evidence>
<keyword evidence="1" id="KW-0812">Transmembrane</keyword>
<protein>
    <submittedName>
        <fullName evidence="4">Hypothetical_protein</fullName>
    </submittedName>
</protein>
<organism evidence="3">
    <name type="scientific">Hexamita inflata</name>
    <dbReference type="NCBI Taxonomy" id="28002"/>
    <lineage>
        <taxon>Eukaryota</taxon>
        <taxon>Metamonada</taxon>
        <taxon>Diplomonadida</taxon>
        <taxon>Hexamitidae</taxon>
        <taxon>Hexamitinae</taxon>
        <taxon>Hexamita</taxon>
    </lineage>
</organism>
<sequence>MLFAISFMLTCTTNSSICEDPTLCGNQVATNVIVSCTGDLISALQCTNLMFRGFKVSMCPYYALQSECDSTCGHSCKQESDTVSYEFTQGTKNSKFTESVGFWVCRPVPSEDLGNSTCITNLSGSVVTVNCPVRSTCINSFKPLYNVSANVCTIYEFTDLALCNSKCSQPCEYAGNKISIYYTVNVSGELYNEPPEIYNDAFYCRVIDVASNQSNAITIVACCVGGAILIGVVIFVVAWFTCCKTKNYPRNGAKSDNILSGQSKSMQGVDYV</sequence>
<keyword evidence="1" id="KW-0472">Membrane</keyword>
<dbReference type="AlphaFoldDB" id="A0AA86QJU8"/>
<comment type="caution">
    <text evidence="3">The sequence shown here is derived from an EMBL/GenBank/DDBJ whole genome shotgun (WGS) entry which is preliminary data.</text>
</comment>
<gene>
    <name evidence="4" type="ORF">HINF_LOCUS26272</name>
    <name evidence="3" type="ORF">HINF_LOCUS45011</name>
    <name evidence="5" type="ORF">HINF_LOCUS74240</name>
</gene>
<keyword evidence="6" id="KW-1185">Reference proteome</keyword>
<name>A0AA86QJU8_9EUKA</name>
<evidence type="ECO:0000313" key="3">
    <source>
        <dbReference type="EMBL" id="CAI9957366.1"/>
    </source>
</evidence>
<evidence type="ECO:0000256" key="2">
    <source>
        <dbReference type="SAM" id="SignalP"/>
    </source>
</evidence>
<dbReference type="EMBL" id="CAXDID020000626">
    <property type="protein sequence ID" value="CAL6107077.1"/>
    <property type="molecule type" value="Genomic_DNA"/>
</dbReference>
<reference evidence="3" key="1">
    <citation type="submission" date="2023-06" db="EMBL/GenBank/DDBJ databases">
        <authorList>
            <person name="Kurt Z."/>
        </authorList>
    </citation>
    <scope>NUCLEOTIDE SEQUENCE</scope>
</reference>